<proteinExistence type="predicted"/>
<reference evidence="2" key="1">
    <citation type="journal article" date="2013" name="Science">
        <title>The Amborella genome and the evolution of flowering plants.</title>
        <authorList>
            <consortium name="Amborella Genome Project"/>
        </authorList>
    </citation>
    <scope>NUCLEOTIDE SEQUENCE [LARGE SCALE GENOMIC DNA]</scope>
</reference>
<dbReference type="AlphaFoldDB" id="W1PSD1"/>
<keyword evidence="2" id="KW-1185">Reference proteome</keyword>
<dbReference type="EMBL" id="KI392738">
    <property type="protein sequence ID" value="ERN10953.1"/>
    <property type="molecule type" value="Genomic_DNA"/>
</dbReference>
<name>W1PSD1_AMBTC</name>
<sequence length="203" mass="22158">MALTELTSILSPTQLPSSLFFPPPLVSSSSQPSLPSIPFVPPLYENYVHLIHSSKAPQVDTPAATVKPVPLPLPQPSPLPSSPVPLPLSLSQWGVTTLPSSSMLCNYRWWAVSTQDVTTLKASNDGLWKASEVGIPLIYFVDTSTQARFFSLSPLKQLFLKLSRTKTVALRGAALTPCRWNRAMGAARPHKIWLKVSHIPLQA</sequence>
<gene>
    <name evidence="1" type="ORF">AMTR_s00158p00073620</name>
</gene>
<dbReference type="Proteomes" id="UP000017836">
    <property type="component" value="Unassembled WGS sequence"/>
</dbReference>
<accession>W1PSD1</accession>
<organism evidence="1 2">
    <name type="scientific">Amborella trichopoda</name>
    <dbReference type="NCBI Taxonomy" id="13333"/>
    <lineage>
        <taxon>Eukaryota</taxon>
        <taxon>Viridiplantae</taxon>
        <taxon>Streptophyta</taxon>
        <taxon>Embryophyta</taxon>
        <taxon>Tracheophyta</taxon>
        <taxon>Spermatophyta</taxon>
        <taxon>Magnoliopsida</taxon>
        <taxon>Amborellales</taxon>
        <taxon>Amborellaceae</taxon>
        <taxon>Amborella</taxon>
    </lineage>
</organism>
<protein>
    <submittedName>
        <fullName evidence="1">Uncharacterized protein</fullName>
    </submittedName>
</protein>
<evidence type="ECO:0000313" key="2">
    <source>
        <dbReference type="Proteomes" id="UP000017836"/>
    </source>
</evidence>
<evidence type="ECO:0000313" key="1">
    <source>
        <dbReference type="EMBL" id="ERN10953.1"/>
    </source>
</evidence>
<dbReference type="Gramene" id="ERN10953">
    <property type="protein sequence ID" value="ERN10953"/>
    <property type="gene ID" value="AMTR_s00158p00073620"/>
</dbReference>
<dbReference type="HOGENOM" id="CLU_1350530_0_0_1"/>